<dbReference type="InterPro" id="IPR041467">
    <property type="entry name" value="Sco4008_C"/>
</dbReference>
<name>X0Q0G6_RHOWR</name>
<dbReference type="InterPro" id="IPR001647">
    <property type="entry name" value="HTH_TetR"/>
</dbReference>
<evidence type="ECO:0000256" key="2">
    <source>
        <dbReference type="PROSITE-ProRule" id="PRU00335"/>
    </source>
</evidence>
<sequence length="207" mass="22710">MTRNADETRRKLLEAATSEFGQYGIAGARVDRITKSAGVNNALLYRYFGSKLDLFDIVYSRLVTETVDQVPLDVDDLPGYAVRLYDYYSTHPNVIRLTAWSQLERPGQPLPQAARDAQQDKTERIAAAQQEGVLPNTLPADELLALIVHLSLANTPLVPNAQEHIDRDRRRTSVLTAARAILNGAADTSAGSHDTLASTDSSRQHAG</sequence>
<proteinExistence type="predicted"/>
<dbReference type="Pfam" id="PF17926">
    <property type="entry name" value="TetR_C_21"/>
    <property type="match status" value="1"/>
</dbReference>
<protein>
    <submittedName>
        <fullName evidence="5">Putative TetR family transcriptional regulator</fullName>
    </submittedName>
</protein>
<dbReference type="Proteomes" id="UP000019491">
    <property type="component" value="Unassembled WGS sequence"/>
</dbReference>
<keyword evidence="6" id="KW-1185">Reference proteome</keyword>
<dbReference type="AlphaFoldDB" id="X0Q0G6"/>
<feature type="region of interest" description="Disordered" evidence="3">
    <location>
        <begin position="186"/>
        <end position="207"/>
    </location>
</feature>
<dbReference type="InterPro" id="IPR050109">
    <property type="entry name" value="HTH-type_TetR-like_transc_reg"/>
</dbReference>
<evidence type="ECO:0000259" key="4">
    <source>
        <dbReference type="PROSITE" id="PS50977"/>
    </source>
</evidence>
<dbReference type="GO" id="GO:0006355">
    <property type="term" value="P:regulation of DNA-templated transcription"/>
    <property type="evidence" value="ECO:0007669"/>
    <property type="project" value="UniProtKB-ARBA"/>
</dbReference>
<dbReference type="Gene3D" id="1.10.357.10">
    <property type="entry name" value="Tetracycline Repressor, domain 2"/>
    <property type="match status" value="1"/>
</dbReference>
<gene>
    <name evidence="5" type="ORF">RW1_009_00550</name>
</gene>
<dbReference type="SUPFAM" id="SSF48498">
    <property type="entry name" value="Tetracyclin repressor-like, C-terminal domain"/>
    <property type="match status" value="1"/>
</dbReference>
<dbReference type="PROSITE" id="PS50977">
    <property type="entry name" value="HTH_TETR_2"/>
    <property type="match status" value="1"/>
</dbReference>
<dbReference type="RefSeq" id="WP_063748199.1">
    <property type="nucleotide sequence ID" value="NZ_BAWF01000009.1"/>
</dbReference>
<dbReference type="EMBL" id="BAWF01000009">
    <property type="protein sequence ID" value="GAF43631.1"/>
    <property type="molecule type" value="Genomic_DNA"/>
</dbReference>
<evidence type="ECO:0000256" key="1">
    <source>
        <dbReference type="ARBA" id="ARBA00023125"/>
    </source>
</evidence>
<feature type="domain" description="HTH tetR-type" evidence="4">
    <location>
        <begin position="6"/>
        <end position="66"/>
    </location>
</feature>
<dbReference type="InterPro" id="IPR009057">
    <property type="entry name" value="Homeodomain-like_sf"/>
</dbReference>
<accession>X0Q0G6</accession>
<evidence type="ECO:0000313" key="6">
    <source>
        <dbReference type="Proteomes" id="UP000019491"/>
    </source>
</evidence>
<keyword evidence="1 2" id="KW-0238">DNA-binding</keyword>
<reference evidence="5 6" key="1">
    <citation type="submission" date="2014-02" db="EMBL/GenBank/DDBJ databases">
        <title>Whole genome shotgun sequence of Rhodococcus wratislaviensis NBRC 100605.</title>
        <authorList>
            <person name="Hosoyama A."/>
            <person name="Tsuchikane K."/>
            <person name="Yoshida I."/>
            <person name="Ohji S."/>
            <person name="Ichikawa N."/>
            <person name="Yamazoe A."/>
            <person name="Fujita N."/>
        </authorList>
    </citation>
    <scope>NUCLEOTIDE SEQUENCE [LARGE SCALE GENOMIC DNA]</scope>
    <source>
        <strain evidence="5 6">NBRC 100605</strain>
    </source>
</reference>
<comment type="caution">
    <text evidence="5">The sequence shown here is derived from an EMBL/GenBank/DDBJ whole genome shotgun (WGS) entry which is preliminary data.</text>
</comment>
<feature type="compositionally biased region" description="Polar residues" evidence="3">
    <location>
        <begin position="189"/>
        <end position="201"/>
    </location>
</feature>
<dbReference type="SUPFAM" id="SSF46689">
    <property type="entry name" value="Homeodomain-like"/>
    <property type="match status" value="1"/>
</dbReference>
<evidence type="ECO:0000313" key="5">
    <source>
        <dbReference type="EMBL" id="GAF43631.1"/>
    </source>
</evidence>
<evidence type="ECO:0000256" key="3">
    <source>
        <dbReference type="SAM" id="MobiDB-lite"/>
    </source>
</evidence>
<dbReference type="InterPro" id="IPR036271">
    <property type="entry name" value="Tet_transcr_reg_TetR-rel_C_sf"/>
</dbReference>
<dbReference type="PANTHER" id="PTHR30328">
    <property type="entry name" value="TRANSCRIPTIONAL REPRESSOR"/>
    <property type="match status" value="1"/>
</dbReference>
<dbReference type="PANTHER" id="PTHR30328:SF54">
    <property type="entry name" value="HTH-TYPE TRANSCRIPTIONAL REPRESSOR SCO4008"/>
    <property type="match status" value="1"/>
</dbReference>
<dbReference type="Pfam" id="PF00440">
    <property type="entry name" value="TetR_N"/>
    <property type="match status" value="1"/>
</dbReference>
<dbReference type="GO" id="GO:0003677">
    <property type="term" value="F:DNA binding"/>
    <property type="evidence" value="ECO:0007669"/>
    <property type="project" value="UniProtKB-UniRule"/>
</dbReference>
<organism evidence="5 6">
    <name type="scientific">Rhodococcus wratislaviensis NBRC 100605</name>
    <dbReference type="NCBI Taxonomy" id="1219028"/>
    <lineage>
        <taxon>Bacteria</taxon>
        <taxon>Bacillati</taxon>
        <taxon>Actinomycetota</taxon>
        <taxon>Actinomycetes</taxon>
        <taxon>Mycobacteriales</taxon>
        <taxon>Nocardiaceae</taxon>
        <taxon>Rhodococcus</taxon>
    </lineage>
</organism>
<dbReference type="PRINTS" id="PR00455">
    <property type="entry name" value="HTHTETR"/>
</dbReference>
<dbReference type="OrthoDB" id="4726108at2"/>
<feature type="DNA-binding region" description="H-T-H motif" evidence="2">
    <location>
        <begin position="29"/>
        <end position="48"/>
    </location>
</feature>